<dbReference type="CDD" id="cd14256">
    <property type="entry name" value="Dockerin_I"/>
    <property type="match status" value="1"/>
</dbReference>
<reference evidence="2 3" key="1">
    <citation type="submission" date="2015-06" db="EMBL/GenBank/DDBJ databases">
        <authorList>
            <person name="Wibberg Daniel"/>
        </authorList>
    </citation>
    <scope>NUCLEOTIDE SEQUENCE [LARGE SCALE GENOMIC DNA]</scope>
    <source>
        <strain evidence="2 3">T3/55T</strain>
    </source>
</reference>
<dbReference type="PROSITE" id="PS00018">
    <property type="entry name" value="EF_HAND_1"/>
    <property type="match status" value="1"/>
</dbReference>
<dbReference type="PROSITE" id="PS51766">
    <property type="entry name" value="DOCKERIN"/>
    <property type="match status" value="1"/>
</dbReference>
<dbReference type="GO" id="GO:0031176">
    <property type="term" value="F:endo-1,4-beta-xylanase activity"/>
    <property type="evidence" value="ECO:0007669"/>
    <property type="project" value="UniProtKB-EC"/>
</dbReference>
<proteinExistence type="predicted"/>
<keyword evidence="2" id="KW-0119">Carbohydrate metabolism</keyword>
<dbReference type="InterPro" id="IPR002105">
    <property type="entry name" value="Dockerin_1_rpt"/>
</dbReference>
<dbReference type="SUPFAM" id="SSF63446">
    <property type="entry name" value="Type I dockerin domain"/>
    <property type="match status" value="1"/>
</dbReference>
<name>A0A0H5SUF5_HERHM</name>
<dbReference type="AlphaFoldDB" id="A0A0H5SUF5"/>
<evidence type="ECO:0000313" key="3">
    <source>
        <dbReference type="Proteomes" id="UP000236497"/>
    </source>
</evidence>
<keyword evidence="2" id="KW-0624">Polysaccharide degradation</keyword>
<dbReference type="EMBL" id="CVTD020000010">
    <property type="protein sequence ID" value="CRZ33948.1"/>
    <property type="molecule type" value="Genomic_DNA"/>
</dbReference>
<dbReference type="InterPro" id="IPR000801">
    <property type="entry name" value="Esterase-like"/>
</dbReference>
<dbReference type="InterPro" id="IPR029058">
    <property type="entry name" value="AB_hydrolase_fold"/>
</dbReference>
<evidence type="ECO:0000313" key="2">
    <source>
        <dbReference type="EMBL" id="CRZ33948.1"/>
    </source>
</evidence>
<dbReference type="InterPro" id="IPR018247">
    <property type="entry name" value="EF_Hand_1_Ca_BS"/>
</dbReference>
<protein>
    <submittedName>
        <fullName evidence="2">Endo-1,4-beta-xylanase Z</fullName>
        <ecNumber evidence="2">3.2.1.8</ecNumber>
    </submittedName>
</protein>
<dbReference type="GO" id="GO:0016747">
    <property type="term" value="F:acyltransferase activity, transferring groups other than amino-acyl groups"/>
    <property type="evidence" value="ECO:0007669"/>
    <property type="project" value="TreeGrafter"/>
</dbReference>
<evidence type="ECO:0000259" key="1">
    <source>
        <dbReference type="PROSITE" id="PS51766"/>
    </source>
</evidence>
<dbReference type="Pfam" id="PF00756">
    <property type="entry name" value="Esterase"/>
    <property type="match status" value="1"/>
</dbReference>
<keyword evidence="2" id="KW-0858">Xylan degradation</keyword>
<accession>A0A0H5SUF5</accession>
<dbReference type="InterPro" id="IPR036439">
    <property type="entry name" value="Dockerin_dom_sf"/>
</dbReference>
<dbReference type="InterPro" id="IPR016134">
    <property type="entry name" value="Dockerin_dom"/>
</dbReference>
<keyword evidence="2" id="KW-0326">Glycosidase</keyword>
<dbReference type="SUPFAM" id="SSF53474">
    <property type="entry name" value="alpha/beta-Hydrolases"/>
    <property type="match status" value="1"/>
</dbReference>
<dbReference type="GO" id="GO:0045493">
    <property type="term" value="P:xylan catabolic process"/>
    <property type="evidence" value="ECO:0007669"/>
    <property type="project" value="UniProtKB-KW"/>
</dbReference>
<dbReference type="Proteomes" id="UP000236497">
    <property type="component" value="Unassembled WGS sequence"/>
</dbReference>
<dbReference type="PANTHER" id="PTHR48098:SF1">
    <property type="entry name" value="DIACYLGLYCEROL ACYLTRANSFERASE_MYCOLYLTRANSFERASE AG85A"/>
    <property type="match status" value="1"/>
</dbReference>
<dbReference type="PANTHER" id="PTHR48098">
    <property type="entry name" value="ENTEROCHELIN ESTERASE-RELATED"/>
    <property type="match status" value="1"/>
</dbReference>
<gene>
    <name evidence="2" type="primary">xynZ</name>
    <name evidence="2" type="ORF">HHT355_0745</name>
</gene>
<sequence length="286" mass="31608">MPPGYTTSKKYSVMYLLHGIGGNEDEWYNNGAPHLILDNLIAAGKIEPFILVLPNGNASGYGVADGWENFTRDLTESLIPYIENNYSVKTDSKHRAIAGLSMGGGQTLNIGLTHLDLFQYVGAFSSAPNTYPNNRLFPDNGAAARNKLKTFFISCGTNDYLLGISEGVHNFCVSQGIPHTYWLVQGGGHDWNVWKQSFWNFVQMACAAGFTDNDGSTGPNQPGPDVLLGDLNGDGRVDDNDLYMMMMYLFGWINDFPNGLKAADMNQDNVINDLDFIILRQIVWGW</sequence>
<dbReference type="Pfam" id="PF00404">
    <property type="entry name" value="Dockerin_1"/>
    <property type="match status" value="1"/>
</dbReference>
<keyword evidence="3" id="KW-1185">Reference proteome</keyword>
<dbReference type="InterPro" id="IPR050583">
    <property type="entry name" value="Mycobacterial_A85_antigen"/>
</dbReference>
<keyword evidence="2" id="KW-0378">Hydrolase</keyword>
<dbReference type="Gene3D" id="3.40.50.1820">
    <property type="entry name" value="alpha/beta hydrolase"/>
    <property type="match status" value="1"/>
</dbReference>
<organism evidence="2 3">
    <name type="scientific">Herbinix hemicellulosilytica</name>
    <dbReference type="NCBI Taxonomy" id="1564487"/>
    <lineage>
        <taxon>Bacteria</taxon>
        <taxon>Bacillati</taxon>
        <taxon>Bacillota</taxon>
        <taxon>Clostridia</taxon>
        <taxon>Lachnospirales</taxon>
        <taxon>Lachnospiraceae</taxon>
        <taxon>Herbinix</taxon>
    </lineage>
</organism>
<feature type="domain" description="Dockerin" evidence="1">
    <location>
        <begin position="224"/>
        <end position="286"/>
    </location>
</feature>
<dbReference type="EC" id="3.2.1.8" evidence="2"/>
<dbReference type="Gene3D" id="1.10.1330.10">
    <property type="entry name" value="Dockerin domain"/>
    <property type="match status" value="1"/>
</dbReference>